<dbReference type="PANTHER" id="PTHR33154:SF18">
    <property type="entry name" value="ARSENICAL RESISTANCE OPERON REPRESSOR"/>
    <property type="match status" value="1"/>
</dbReference>
<reference evidence="6" key="1">
    <citation type="submission" date="2021-01" db="EMBL/GenBank/DDBJ databases">
        <title>Whole genome shotgun sequence of Sinosporangium siamense NBRC 109515.</title>
        <authorList>
            <person name="Komaki H."/>
            <person name="Tamura T."/>
        </authorList>
    </citation>
    <scope>NUCLEOTIDE SEQUENCE</scope>
    <source>
        <strain evidence="6">NBRC 109515</strain>
    </source>
</reference>
<keyword evidence="2" id="KW-0238">DNA-binding</keyword>
<evidence type="ECO:0000313" key="7">
    <source>
        <dbReference type="Proteomes" id="UP000606172"/>
    </source>
</evidence>
<keyword evidence="3" id="KW-0804">Transcription</keyword>
<dbReference type="EMBL" id="BOOW01000010">
    <property type="protein sequence ID" value="GII91610.1"/>
    <property type="molecule type" value="Genomic_DNA"/>
</dbReference>
<organism evidence="6 7">
    <name type="scientific">Sinosporangium siamense</name>
    <dbReference type="NCBI Taxonomy" id="1367973"/>
    <lineage>
        <taxon>Bacteria</taxon>
        <taxon>Bacillati</taxon>
        <taxon>Actinomycetota</taxon>
        <taxon>Actinomycetes</taxon>
        <taxon>Streptosporangiales</taxon>
        <taxon>Streptosporangiaceae</taxon>
        <taxon>Sinosporangium</taxon>
    </lineage>
</organism>
<dbReference type="RefSeq" id="WP_204023384.1">
    <property type="nucleotide sequence ID" value="NZ_BOOW01000010.1"/>
</dbReference>
<evidence type="ECO:0000313" key="6">
    <source>
        <dbReference type="EMBL" id="GII91610.1"/>
    </source>
</evidence>
<keyword evidence="7" id="KW-1185">Reference proteome</keyword>
<proteinExistence type="predicted"/>
<protein>
    <submittedName>
        <fullName evidence="6">Transcriptional regulator</fullName>
    </submittedName>
</protein>
<comment type="caution">
    <text evidence="6">The sequence shown here is derived from an EMBL/GenBank/DDBJ whole genome shotgun (WGS) entry which is preliminary data.</text>
</comment>
<dbReference type="Pfam" id="PF12840">
    <property type="entry name" value="HTH_20"/>
    <property type="match status" value="1"/>
</dbReference>
<dbReference type="SUPFAM" id="SSF46785">
    <property type="entry name" value="Winged helix' DNA-binding domain"/>
    <property type="match status" value="1"/>
</dbReference>
<dbReference type="Gene3D" id="1.10.10.10">
    <property type="entry name" value="Winged helix-like DNA-binding domain superfamily/Winged helix DNA-binding domain"/>
    <property type="match status" value="1"/>
</dbReference>
<dbReference type="CDD" id="cd00090">
    <property type="entry name" value="HTH_ARSR"/>
    <property type="match status" value="1"/>
</dbReference>
<evidence type="ECO:0000256" key="4">
    <source>
        <dbReference type="SAM" id="Coils"/>
    </source>
</evidence>
<dbReference type="GO" id="GO:0003677">
    <property type="term" value="F:DNA binding"/>
    <property type="evidence" value="ECO:0007669"/>
    <property type="project" value="UniProtKB-KW"/>
</dbReference>
<sequence>MRSALPTLEEQLQALEARVAALEATARGQAVKPTAPDDSGVVGYGGEVKIAGYEWSWQMYRSPSALLSVPAGPLAAVLAAAGHPARFQILRILLKGPLPVTELQDELGLSSPGQIYHHLKTLTAAGFVDQPERGVYRVQPKAIMPVLALAAVAVDVAGPALIEAVEAEQAG</sequence>
<name>A0A919RF16_9ACTN</name>
<dbReference type="Proteomes" id="UP000606172">
    <property type="component" value="Unassembled WGS sequence"/>
</dbReference>
<evidence type="ECO:0000256" key="2">
    <source>
        <dbReference type="ARBA" id="ARBA00023125"/>
    </source>
</evidence>
<evidence type="ECO:0000259" key="5">
    <source>
        <dbReference type="SMART" id="SM00418"/>
    </source>
</evidence>
<dbReference type="InterPro" id="IPR036388">
    <property type="entry name" value="WH-like_DNA-bd_sf"/>
</dbReference>
<accession>A0A919RF16</accession>
<dbReference type="InterPro" id="IPR001845">
    <property type="entry name" value="HTH_ArsR_DNA-bd_dom"/>
</dbReference>
<keyword evidence="1" id="KW-0805">Transcription regulation</keyword>
<dbReference type="AlphaFoldDB" id="A0A919RF16"/>
<feature type="domain" description="HTH arsR-type" evidence="5">
    <location>
        <begin position="76"/>
        <end position="152"/>
    </location>
</feature>
<feature type="coiled-coil region" evidence="4">
    <location>
        <begin position="5"/>
        <end position="32"/>
    </location>
</feature>
<keyword evidence="4" id="KW-0175">Coiled coil</keyword>
<dbReference type="SMART" id="SM00418">
    <property type="entry name" value="HTH_ARSR"/>
    <property type="match status" value="1"/>
</dbReference>
<dbReference type="GO" id="GO:0003700">
    <property type="term" value="F:DNA-binding transcription factor activity"/>
    <property type="evidence" value="ECO:0007669"/>
    <property type="project" value="InterPro"/>
</dbReference>
<dbReference type="InterPro" id="IPR051081">
    <property type="entry name" value="HTH_MetalResp_TranReg"/>
</dbReference>
<evidence type="ECO:0000256" key="3">
    <source>
        <dbReference type="ARBA" id="ARBA00023163"/>
    </source>
</evidence>
<dbReference type="InterPro" id="IPR011991">
    <property type="entry name" value="ArsR-like_HTH"/>
</dbReference>
<dbReference type="InterPro" id="IPR036390">
    <property type="entry name" value="WH_DNA-bd_sf"/>
</dbReference>
<evidence type="ECO:0000256" key="1">
    <source>
        <dbReference type="ARBA" id="ARBA00023015"/>
    </source>
</evidence>
<dbReference type="PANTHER" id="PTHR33154">
    <property type="entry name" value="TRANSCRIPTIONAL REGULATOR, ARSR FAMILY"/>
    <property type="match status" value="1"/>
</dbReference>
<gene>
    <name evidence="6" type="ORF">Ssi02_18410</name>
</gene>